<evidence type="ECO:0000256" key="1">
    <source>
        <dbReference type="ARBA" id="ARBA00022722"/>
    </source>
</evidence>
<comment type="similarity">
    <text evidence="3">Belongs to the HNH nuclease family.</text>
</comment>
<gene>
    <name evidence="6" type="ORF">A33I_07800</name>
</gene>
<evidence type="ECO:0000256" key="3">
    <source>
        <dbReference type="ARBA" id="ARBA00038412"/>
    </source>
</evidence>
<dbReference type="EMBL" id="ATAE01000008">
    <property type="protein sequence ID" value="ERN54097.1"/>
    <property type="molecule type" value="Genomic_DNA"/>
</dbReference>
<dbReference type="Proteomes" id="UP000017170">
    <property type="component" value="Unassembled WGS sequence"/>
</dbReference>
<comment type="caution">
    <text evidence="6">The sequence shown here is derived from an EMBL/GenBank/DDBJ whole genome shotgun (WGS) entry which is preliminary data.</text>
</comment>
<dbReference type="GO" id="GO:0016787">
    <property type="term" value="F:hydrolase activity"/>
    <property type="evidence" value="ECO:0007669"/>
    <property type="project" value="UniProtKB-KW"/>
</dbReference>
<proteinExistence type="inferred from homology"/>
<evidence type="ECO:0000256" key="2">
    <source>
        <dbReference type="ARBA" id="ARBA00022801"/>
    </source>
</evidence>
<sequence>MDASFCCVMRTMRVGERVPSKPIKPCASCKRNLTKETYCDECADKVTAYNKERYRLYERQRTDKKEKAFYSSRGWIRLRDMKRAINPLCEWCERDGRLEPMVDVDHVVPVKQEWERRLDVSNLQSLCRSCHAKKTAEDREKYG</sequence>
<dbReference type="GO" id="GO:0003676">
    <property type="term" value="F:nucleic acid binding"/>
    <property type="evidence" value="ECO:0007669"/>
    <property type="project" value="InterPro"/>
</dbReference>
<dbReference type="PATRIC" id="fig|1188261.3.peg.954"/>
<accession>U6SRT6</accession>
<dbReference type="AlphaFoldDB" id="U6SRT6"/>
<dbReference type="CDD" id="cd00085">
    <property type="entry name" value="HNHc"/>
    <property type="match status" value="1"/>
</dbReference>
<protein>
    <recommendedName>
        <fullName evidence="4">Putative HNH nuclease YajD</fullName>
    </recommendedName>
</protein>
<dbReference type="SMART" id="SM00507">
    <property type="entry name" value="HNHc"/>
    <property type="match status" value="1"/>
</dbReference>
<evidence type="ECO:0000259" key="5">
    <source>
        <dbReference type="SMART" id="SM00507"/>
    </source>
</evidence>
<keyword evidence="1" id="KW-0540">Nuclease</keyword>
<evidence type="ECO:0000313" key="7">
    <source>
        <dbReference type="Proteomes" id="UP000017170"/>
    </source>
</evidence>
<dbReference type="GO" id="GO:0005829">
    <property type="term" value="C:cytosol"/>
    <property type="evidence" value="ECO:0007669"/>
    <property type="project" value="TreeGrafter"/>
</dbReference>
<keyword evidence="6" id="KW-0255">Endonuclease</keyword>
<dbReference type="PANTHER" id="PTHR41286">
    <property type="entry name" value="HNH NUCLEASE YAJD-RELATED"/>
    <property type="match status" value="1"/>
</dbReference>
<dbReference type="GO" id="GO:0008270">
    <property type="term" value="F:zinc ion binding"/>
    <property type="evidence" value="ECO:0007669"/>
    <property type="project" value="InterPro"/>
</dbReference>
<dbReference type="Gene3D" id="1.10.30.50">
    <property type="match status" value="1"/>
</dbReference>
<dbReference type="Pfam" id="PF01844">
    <property type="entry name" value="HNH"/>
    <property type="match status" value="1"/>
</dbReference>
<evidence type="ECO:0000256" key="4">
    <source>
        <dbReference type="ARBA" id="ARBA00040194"/>
    </source>
</evidence>
<keyword evidence="7" id="KW-1185">Reference proteome</keyword>
<dbReference type="InterPro" id="IPR003615">
    <property type="entry name" value="HNH_nuc"/>
</dbReference>
<organism evidence="6 7">
    <name type="scientific">Alkalihalophilus marmarensis DSM 21297</name>
    <dbReference type="NCBI Taxonomy" id="1188261"/>
    <lineage>
        <taxon>Bacteria</taxon>
        <taxon>Bacillati</taxon>
        <taxon>Bacillota</taxon>
        <taxon>Bacilli</taxon>
        <taxon>Bacillales</taxon>
        <taxon>Bacillaceae</taxon>
        <taxon>Alkalihalophilus</taxon>
    </lineage>
</organism>
<dbReference type="GO" id="GO:0004519">
    <property type="term" value="F:endonuclease activity"/>
    <property type="evidence" value="ECO:0007669"/>
    <property type="project" value="UniProtKB-KW"/>
</dbReference>
<name>U6SRT6_9BACI</name>
<dbReference type="InterPro" id="IPR002711">
    <property type="entry name" value="HNH"/>
</dbReference>
<feature type="domain" description="HNH nuclease" evidence="5">
    <location>
        <begin position="77"/>
        <end position="132"/>
    </location>
</feature>
<keyword evidence="2" id="KW-0378">Hydrolase</keyword>
<dbReference type="PANTHER" id="PTHR41286:SF1">
    <property type="entry name" value="HNH NUCLEASE YAJD-RELATED"/>
    <property type="match status" value="1"/>
</dbReference>
<evidence type="ECO:0000313" key="6">
    <source>
        <dbReference type="EMBL" id="ERN54097.1"/>
    </source>
</evidence>
<reference evidence="6 7" key="1">
    <citation type="journal article" date="2013" name="Genome Announc.">
        <title>Genome Sequence of the Extreme Obligate Alkaliphile Bacillus marmarensis Strain DSM 21297.</title>
        <authorList>
            <person name="Wernick D.G."/>
            <person name="Choi K.Y."/>
            <person name="Tat C.A."/>
            <person name="Lafontaine Rivera J.G."/>
            <person name="Liao J.C."/>
        </authorList>
    </citation>
    <scope>NUCLEOTIDE SEQUENCE [LARGE SCALE GENOMIC DNA]</scope>
    <source>
        <strain evidence="6 7">DSM 21297</strain>
    </source>
</reference>